<keyword evidence="4" id="KW-1185">Reference proteome</keyword>
<dbReference type="OrthoDB" id="10425293at2759"/>
<keyword evidence="2" id="KW-0732">Signal</keyword>
<dbReference type="Proteomes" id="UP000729913">
    <property type="component" value="Unassembled WGS sequence"/>
</dbReference>
<dbReference type="EMBL" id="JAAOIC020000060">
    <property type="protein sequence ID" value="KAG8035406.1"/>
    <property type="molecule type" value="Genomic_DNA"/>
</dbReference>
<evidence type="ECO:0000256" key="2">
    <source>
        <dbReference type="SAM" id="SignalP"/>
    </source>
</evidence>
<evidence type="ECO:0000313" key="3">
    <source>
        <dbReference type="EMBL" id="KAG8035406.1"/>
    </source>
</evidence>
<proteinExistence type="predicted"/>
<sequence length="153" mass="17554">MSSFFEAVISFSVLFWIITIDQVFCDGELLSGVSECEKTGRCPTRHGPMTDGNSSKKDNSGKGQRPTMLGPRPGRGFWPATRFNDDLNSLLNEIKSNPWIFISYHNKKHLTQSTSKFEYKQEPKDNLLLKYLMLRNDMNSLIDSQVNTQDRNR</sequence>
<feature type="signal peptide" evidence="2">
    <location>
        <begin position="1"/>
        <end position="25"/>
    </location>
</feature>
<evidence type="ECO:0000256" key="1">
    <source>
        <dbReference type="SAM" id="MobiDB-lite"/>
    </source>
</evidence>
<reference evidence="3" key="1">
    <citation type="submission" date="2020-03" db="EMBL/GenBank/DDBJ databases">
        <authorList>
            <person name="Chebbi M.A."/>
            <person name="Drezen J.M."/>
        </authorList>
    </citation>
    <scope>NUCLEOTIDE SEQUENCE</scope>
    <source>
        <tissue evidence="3">Whole body</tissue>
    </source>
</reference>
<evidence type="ECO:0000313" key="4">
    <source>
        <dbReference type="Proteomes" id="UP000729913"/>
    </source>
</evidence>
<accession>A0A8J5QZQ6</accession>
<gene>
    <name evidence="3" type="ORF">G9C98_006852</name>
</gene>
<feature type="region of interest" description="Disordered" evidence="1">
    <location>
        <begin position="37"/>
        <end position="77"/>
    </location>
</feature>
<dbReference type="AlphaFoldDB" id="A0A8J5QZQ6"/>
<comment type="caution">
    <text evidence="3">The sequence shown here is derived from an EMBL/GenBank/DDBJ whole genome shotgun (WGS) entry which is preliminary data.</text>
</comment>
<protein>
    <submittedName>
        <fullName evidence="3">Uncharacterized protein</fullName>
    </submittedName>
</protein>
<reference evidence="3" key="2">
    <citation type="submission" date="2021-04" db="EMBL/GenBank/DDBJ databases">
        <title>Genome-wide patterns of bracovirus chromosomal integration into multiple host tissues during parasitism.</title>
        <authorList>
            <person name="Chebbi M.A.C."/>
        </authorList>
    </citation>
    <scope>NUCLEOTIDE SEQUENCE</scope>
    <source>
        <tissue evidence="3">Whole body</tissue>
    </source>
</reference>
<organism evidence="3 4">
    <name type="scientific">Cotesia typhae</name>
    <dbReference type="NCBI Taxonomy" id="2053667"/>
    <lineage>
        <taxon>Eukaryota</taxon>
        <taxon>Metazoa</taxon>
        <taxon>Ecdysozoa</taxon>
        <taxon>Arthropoda</taxon>
        <taxon>Hexapoda</taxon>
        <taxon>Insecta</taxon>
        <taxon>Pterygota</taxon>
        <taxon>Neoptera</taxon>
        <taxon>Endopterygota</taxon>
        <taxon>Hymenoptera</taxon>
        <taxon>Apocrita</taxon>
        <taxon>Ichneumonoidea</taxon>
        <taxon>Braconidae</taxon>
        <taxon>Microgastrinae</taxon>
        <taxon>Cotesia</taxon>
    </lineage>
</organism>
<feature type="chain" id="PRO_5035296175" evidence="2">
    <location>
        <begin position="26"/>
        <end position="153"/>
    </location>
</feature>
<name>A0A8J5QZQ6_9HYME</name>